<organism evidence="3 5">
    <name type="scientific">Lupinus albus</name>
    <name type="common">White lupine</name>
    <name type="synonym">Lupinus termis</name>
    <dbReference type="NCBI Taxonomy" id="3870"/>
    <lineage>
        <taxon>Eukaryota</taxon>
        <taxon>Viridiplantae</taxon>
        <taxon>Streptophyta</taxon>
        <taxon>Embryophyta</taxon>
        <taxon>Tracheophyta</taxon>
        <taxon>Spermatophyta</taxon>
        <taxon>Magnoliopsida</taxon>
        <taxon>eudicotyledons</taxon>
        <taxon>Gunneridae</taxon>
        <taxon>Pentapetalae</taxon>
        <taxon>rosids</taxon>
        <taxon>fabids</taxon>
        <taxon>Fabales</taxon>
        <taxon>Fabaceae</taxon>
        <taxon>Papilionoideae</taxon>
        <taxon>50 kb inversion clade</taxon>
        <taxon>genistoids sensu lato</taxon>
        <taxon>core genistoids</taxon>
        <taxon>Genisteae</taxon>
        <taxon>Lupinus</taxon>
    </lineage>
</organism>
<evidence type="ECO:0000313" key="3">
    <source>
        <dbReference type="EMBL" id="KAE9584146.1"/>
    </source>
</evidence>
<dbReference type="EMBL" id="WOCE01000008">
    <property type="protein sequence ID" value="KAE9609478.1"/>
    <property type="molecule type" value="Genomic_DNA"/>
</dbReference>
<dbReference type="Pfam" id="PF23324">
    <property type="entry name" value="DUF7086"/>
    <property type="match status" value="1"/>
</dbReference>
<dbReference type="AlphaFoldDB" id="A0A6A4MIA2"/>
<evidence type="ECO:0000256" key="1">
    <source>
        <dbReference type="SAM" id="MobiDB-lite"/>
    </source>
</evidence>
<dbReference type="EMBL" id="WOCE01000069">
    <property type="protein sequence ID" value="KAE9584146.1"/>
    <property type="molecule type" value="Genomic_DNA"/>
</dbReference>
<accession>A0A6A4MIA2</accession>
<feature type="compositionally biased region" description="Polar residues" evidence="1">
    <location>
        <begin position="20"/>
        <end position="33"/>
    </location>
</feature>
<proteinExistence type="predicted"/>
<reference evidence="5" key="1">
    <citation type="journal article" date="2020" name="Nat. Commun.">
        <title>Genome sequence of the cluster root forming white lupin.</title>
        <authorList>
            <person name="Hufnagel B."/>
            <person name="Marques A."/>
            <person name="Soriano A."/>
            <person name="Marques L."/>
            <person name="Divol F."/>
            <person name="Doumas P."/>
            <person name="Sallet E."/>
            <person name="Mancinotti D."/>
            <person name="Carrere S."/>
            <person name="Marande W."/>
            <person name="Arribat S."/>
            <person name="Keller J."/>
            <person name="Huneau C."/>
            <person name="Blein T."/>
            <person name="Aime D."/>
            <person name="Laguerre M."/>
            <person name="Taylor J."/>
            <person name="Schubert V."/>
            <person name="Nelson M."/>
            <person name="Geu-Flores F."/>
            <person name="Crespi M."/>
            <person name="Gallardo-Guerrero K."/>
            <person name="Delaux P.-M."/>
            <person name="Salse J."/>
            <person name="Berges H."/>
            <person name="Guyot R."/>
            <person name="Gouzy J."/>
            <person name="Peret B."/>
        </authorList>
    </citation>
    <scope>NUCLEOTIDE SEQUENCE [LARGE SCALE GENOMIC DNA]</scope>
    <source>
        <strain evidence="5">cv. Amiga</strain>
    </source>
</reference>
<sequence length="274" mass="31068">MDRGESNEEKKRKHSDDDASTSQRSVRAKTSSSMEEKHNIISEPASPPLELGLLPSALVFDLNSPPPQEPPSDFVIPYPPPLTQQLVDPPAAAPSKSRPRRNPSQGPSAGKSETVPPPFPWATDRRATVHSLRYLNNNSIETITGDVQCKKCERKWTLDFNVDEKFYEVLAFIMEKKDEMHDRAPDIWMNPTLLNCNHCGQENCVRPIIIPKNKKGMNWLFLLLGQWLGLCSLGDLKYFCKHTRNHRTGAKDRVLYLTYIALCKQIYPDAPLHP</sequence>
<dbReference type="OrthoDB" id="1900495at2759"/>
<comment type="caution">
    <text evidence="3">The sequence shown here is derived from an EMBL/GenBank/DDBJ whole genome shotgun (WGS) entry which is preliminary data.</text>
</comment>
<dbReference type="Proteomes" id="UP000447434">
    <property type="component" value="Chromosome 8"/>
</dbReference>
<gene>
    <name evidence="3" type="ORF">Lalb_Chr00c44g0412581</name>
    <name evidence="4" type="ORF">Lalb_Chr08g0246571</name>
</gene>
<keyword evidence="5" id="KW-1185">Reference proteome</keyword>
<protein>
    <recommendedName>
        <fullName evidence="2">DUF7086 domain-containing protein</fullName>
    </recommendedName>
</protein>
<dbReference type="InterPro" id="IPR055513">
    <property type="entry name" value="DUF7086"/>
</dbReference>
<evidence type="ECO:0000313" key="4">
    <source>
        <dbReference type="EMBL" id="KAE9609478.1"/>
    </source>
</evidence>
<evidence type="ECO:0000259" key="2">
    <source>
        <dbReference type="Pfam" id="PF23324"/>
    </source>
</evidence>
<name>A0A6A4MIA2_LUPAL</name>
<feature type="region of interest" description="Disordered" evidence="1">
    <location>
        <begin position="1"/>
        <end position="122"/>
    </location>
</feature>
<feature type="domain" description="DUF7086" evidence="2">
    <location>
        <begin position="132"/>
        <end position="266"/>
    </location>
</feature>
<dbReference type="PANTHER" id="PTHR34272:SF1">
    <property type="entry name" value="EXPRESSED PROTEIN"/>
    <property type="match status" value="1"/>
</dbReference>
<feature type="compositionally biased region" description="Basic and acidic residues" evidence="1">
    <location>
        <begin position="1"/>
        <end position="17"/>
    </location>
</feature>
<evidence type="ECO:0000313" key="5">
    <source>
        <dbReference type="Proteomes" id="UP000447434"/>
    </source>
</evidence>
<dbReference type="PANTHER" id="PTHR34272">
    <property type="entry name" value="EXPRESSED PROTEIN"/>
    <property type="match status" value="1"/>
</dbReference>
<reference evidence="3" key="2">
    <citation type="journal article" date="2020" name="Nat. Commun.">
        <title>High-quality genome sequence of white lupin provides insight into soil exploration and seed quality.</title>
        <authorList>
            <person name="Hufnagel B."/>
            <person name="Marques A."/>
            <person name="Soriano A."/>
            <person name="Marques L."/>
            <person name="Divol F."/>
            <person name="Doumas P."/>
            <person name="Sallet E."/>
            <person name="Mancinotti D."/>
            <person name="Carrere S."/>
            <person name="Marande W."/>
            <person name="Arribat S."/>
            <person name="Keller J."/>
            <person name="Huneau C."/>
            <person name="Blein T."/>
            <person name="Aime D."/>
            <person name="Laguerre M."/>
            <person name="Taylor J."/>
            <person name="Schubert V."/>
            <person name="Nelson M."/>
            <person name="Geu-Flores F."/>
            <person name="Crespi M."/>
            <person name="Gallardo K."/>
            <person name="Delaux P.M."/>
            <person name="Salse J."/>
            <person name="Berges H."/>
            <person name="Guyot R."/>
            <person name="Gouzy J."/>
            <person name="Peret B."/>
        </authorList>
    </citation>
    <scope>NUCLEOTIDE SEQUENCE</scope>
    <source>
        <tissue evidence="3">Leaves</tissue>
    </source>
</reference>